<dbReference type="InterPro" id="IPR036249">
    <property type="entry name" value="Thioredoxin-like_sf"/>
</dbReference>
<dbReference type="OMA" id="KLRSSWE"/>
<evidence type="ECO:0000313" key="2">
    <source>
        <dbReference type="Proteomes" id="UP000001070"/>
    </source>
</evidence>
<dbReference type="eggNOG" id="ENOG502TB9K">
    <property type="taxonomic scope" value="Eukaryota"/>
</dbReference>
<keyword evidence="2" id="KW-1185">Reference proteome</keyword>
<organism evidence="2">
    <name type="scientific">Drosophila grimshawi</name>
    <name type="common">Hawaiian fruit fly</name>
    <name type="synonym">Idiomyia grimshawi</name>
    <dbReference type="NCBI Taxonomy" id="7222"/>
    <lineage>
        <taxon>Eukaryota</taxon>
        <taxon>Metazoa</taxon>
        <taxon>Ecdysozoa</taxon>
        <taxon>Arthropoda</taxon>
        <taxon>Hexapoda</taxon>
        <taxon>Insecta</taxon>
        <taxon>Pterygota</taxon>
        <taxon>Neoptera</taxon>
        <taxon>Endopterygota</taxon>
        <taxon>Diptera</taxon>
        <taxon>Brachycera</taxon>
        <taxon>Muscomorpha</taxon>
        <taxon>Ephydroidea</taxon>
        <taxon>Drosophilidae</taxon>
        <taxon>Drosophila</taxon>
        <taxon>Hawaiian Drosophila</taxon>
    </lineage>
</organism>
<dbReference type="KEGG" id="dgr:6563243"/>
<sequence length="313" mass="36469">MCGYKPLPANYNSWLAPLHAERLKRLGEKLLVLKLKMKKRPMIIGLHLFADDVDGLRHWVELLYQIAAPHSYGEKITFFVDDLWAAYAFDLNGFSLWRGHTSFSIQSPPLIFGISAAGKVHFLGSAKGPKTPCLENLQAFCDQLLTESIEQELGFEDWLPVPDVDLSNFNELIYGEQADLVICFYNSQELDMDETREFLDDLCRLAAKLQNEQVKIFKMNVHKSLPPKKFPIKSFPSMFLLPRHRKQSPIRCHYPRQRIESMLKAVAQHSSEELNFYDRHTLRKLHVDLLVHIRNYLKEENYELVKRYIFSSE</sequence>
<dbReference type="EMBL" id="CH916369">
    <property type="protein sequence ID" value="EDV93651.1"/>
    <property type="molecule type" value="Genomic_DNA"/>
</dbReference>
<dbReference type="AlphaFoldDB" id="B4JG84"/>
<evidence type="ECO:0000313" key="1">
    <source>
        <dbReference type="EMBL" id="EDV93651.1"/>
    </source>
</evidence>
<dbReference type="Proteomes" id="UP000001070">
    <property type="component" value="Unassembled WGS sequence"/>
</dbReference>
<protein>
    <submittedName>
        <fullName evidence="1">GH17221</fullName>
    </submittedName>
</protein>
<dbReference type="Gene3D" id="3.40.30.10">
    <property type="entry name" value="Glutaredoxin"/>
    <property type="match status" value="1"/>
</dbReference>
<proteinExistence type="predicted"/>
<gene>
    <name evidence="1" type="primary">Dgri\GH17221</name>
    <name evidence="1" type="ORF">Dgri_GH17221</name>
</gene>
<dbReference type="SUPFAM" id="SSF52833">
    <property type="entry name" value="Thioredoxin-like"/>
    <property type="match status" value="1"/>
</dbReference>
<dbReference type="SMR" id="B4JG84"/>
<accession>B4JG84</accession>
<dbReference type="STRING" id="7222.B4JG84"/>
<dbReference type="PhylomeDB" id="B4JG84"/>
<dbReference type="OrthoDB" id="7825149at2759"/>
<reference evidence="1 2" key="1">
    <citation type="journal article" date="2007" name="Nature">
        <title>Evolution of genes and genomes on the Drosophila phylogeny.</title>
        <authorList>
            <consortium name="Drosophila 12 Genomes Consortium"/>
            <person name="Clark A.G."/>
            <person name="Eisen M.B."/>
            <person name="Smith D.R."/>
            <person name="Bergman C.M."/>
            <person name="Oliver B."/>
            <person name="Markow T.A."/>
            <person name="Kaufman T.C."/>
            <person name="Kellis M."/>
            <person name="Gelbart W."/>
            <person name="Iyer V.N."/>
            <person name="Pollard D.A."/>
            <person name="Sackton T.B."/>
            <person name="Larracuente A.M."/>
            <person name="Singh N.D."/>
            <person name="Abad J.P."/>
            <person name="Abt D.N."/>
            <person name="Adryan B."/>
            <person name="Aguade M."/>
            <person name="Akashi H."/>
            <person name="Anderson W.W."/>
            <person name="Aquadro C.F."/>
            <person name="Ardell D.H."/>
            <person name="Arguello R."/>
            <person name="Artieri C.G."/>
            <person name="Barbash D.A."/>
            <person name="Barker D."/>
            <person name="Barsanti P."/>
            <person name="Batterham P."/>
            <person name="Batzoglou S."/>
            <person name="Begun D."/>
            <person name="Bhutkar A."/>
            <person name="Blanco E."/>
            <person name="Bosak S.A."/>
            <person name="Bradley R.K."/>
            <person name="Brand A.D."/>
            <person name="Brent M.R."/>
            <person name="Brooks A.N."/>
            <person name="Brown R.H."/>
            <person name="Butlin R.K."/>
            <person name="Caggese C."/>
            <person name="Calvi B.R."/>
            <person name="Bernardo de Carvalho A."/>
            <person name="Caspi A."/>
            <person name="Castrezana S."/>
            <person name="Celniker S.E."/>
            <person name="Chang J.L."/>
            <person name="Chapple C."/>
            <person name="Chatterji S."/>
            <person name="Chinwalla A."/>
            <person name="Civetta A."/>
            <person name="Clifton S.W."/>
            <person name="Comeron J.M."/>
            <person name="Costello J.C."/>
            <person name="Coyne J.A."/>
            <person name="Daub J."/>
            <person name="David R.G."/>
            <person name="Delcher A.L."/>
            <person name="Delehaunty K."/>
            <person name="Do C.B."/>
            <person name="Ebling H."/>
            <person name="Edwards K."/>
            <person name="Eickbush T."/>
            <person name="Evans J.D."/>
            <person name="Filipski A."/>
            <person name="Findeiss S."/>
            <person name="Freyhult E."/>
            <person name="Fulton L."/>
            <person name="Fulton R."/>
            <person name="Garcia A.C."/>
            <person name="Gardiner A."/>
            <person name="Garfield D.A."/>
            <person name="Garvin B.E."/>
            <person name="Gibson G."/>
            <person name="Gilbert D."/>
            <person name="Gnerre S."/>
            <person name="Godfrey J."/>
            <person name="Good R."/>
            <person name="Gotea V."/>
            <person name="Gravely B."/>
            <person name="Greenberg A.J."/>
            <person name="Griffiths-Jones S."/>
            <person name="Gross S."/>
            <person name="Guigo R."/>
            <person name="Gustafson E.A."/>
            <person name="Haerty W."/>
            <person name="Hahn M.W."/>
            <person name="Halligan D.L."/>
            <person name="Halpern A.L."/>
            <person name="Halter G.M."/>
            <person name="Han M.V."/>
            <person name="Heger A."/>
            <person name="Hillier L."/>
            <person name="Hinrichs A.S."/>
            <person name="Holmes I."/>
            <person name="Hoskins R.A."/>
            <person name="Hubisz M.J."/>
            <person name="Hultmark D."/>
            <person name="Huntley M.A."/>
            <person name="Jaffe D.B."/>
            <person name="Jagadeeshan S."/>
            <person name="Jeck W.R."/>
            <person name="Johnson J."/>
            <person name="Jones C.D."/>
            <person name="Jordan W.C."/>
            <person name="Karpen G.H."/>
            <person name="Kataoka E."/>
            <person name="Keightley P.D."/>
            <person name="Kheradpour P."/>
            <person name="Kirkness E.F."/>
            <person name="Koerich L.B."/>
            <person name="Kristiansen K."/>
            <person name="Kudrna D."/>
            <person name="Kulathinal R.J."/>
            <person name="Kumar S."/>
            <person name="Kwok R."/>
            <person name="Lander E."/>
            <person name="Langley C.H."/>
            <person name="Lapoint R."/>
            <person name="Lazzaro B.P."/>
            <person name="Lee S.J."/>
            <person name="Levesque L."/>
            <person name="Li R."/>
            <person name="Lin C.F."/>
            <person name="Lin M.F."/>
            <person name="Lindblad-Toh K."/>
            <person name="Llopart A."/>
            <person name="Long M."/>
            <person name="Low L."/>
            <person name="Lozovsky E."/>
            <person name="Lu J."/>
            <person name="Luo M."/>
            <person name="Machado C.A."/>
            <person name="Makalowski W."/>
            <person name="Marzo M."/>
            <person name="Matsuda M."/>
            <person name="Matzkin L."/>
            <person name="McAllister B."/>
            <person name="McBride C.S."/>
            <person name="McKernan B."/>
            <person name="McKernan K."/>
            <person name="Mendez-Lago M."/>
            <person name="Minx P."/>
            <person name="Mollenhauer M.U."/>
            <person name="Montooth K."/>
            <person name="Mount S.M."/>
            <person name="Mu X."/>
            <person name="Myers E."/>
            <person name="Negre B."/>
            <person name="Newfeld S."/>
            <person name="Nielsen R."/>
            <person name="Noor M.A."/>
            <person name="O'Grady P."/>
            <person name="Pachter L."/>
            <person name="Papaceit M."/>
            <person name="Parisi M.J."/>
            <person name="Parisi M."/>
            <person name="Parts L."/>
            <person name="Pedersen J.S."/>
            <person name="Pesole G."/>
            <person name="Phillippy A.M."/>
            <person name="Ponting C.P."/>
            <person name="Pop M."/>
            <person name="Porcelli D."/>
            <person name="Powell J.R."/>
            <person name="Prohaska S."/>
            <person name="Pruitt K."/>
            <person name="Puig M."/>
            <person name="Quesneville H."/>
            <person name="Ram K.R."/>
            <person name="Rand D."/>
            <person name="Rasmussen M.D."/>
            <person name="Reed L.K."/>
            <person name="Reenan R."/>
            <person name="Reily A."/>
            <person name="Remington K.A."/>
            <person name="Rieger T.T."/>
            <person name="Ritchie M.G."/>
            <person name="Robin C."/>
            <person name="Rogers Y.H."/>
            <person name="Rohde C."/>
            <person name="Rozas J."/>
            <person name="Rubenfield M.J."/>
            <person name="Ruiz A."/>
            <person name="Russo S."/>
            <person name="Salzberg S.L."/>
            <person name="Sanchez-Gracia A."/>
            <person name="Saranga D.J."/>
            <person name="Sato H."/>
            <person name="Schaeffer S.W."/>
            <person name="Schatz M.C."/>
            <person name="Schlenke T."/>
            <person name="Schwartz R."/>
            <person name="Segarra C."/>
            <person name="Singh R.S."/>
            <person name="Sirot L."/>
            <person name="Sirota M."/>
            <person name="Sisneros N.B."/>
            <person name="Smith C.D."/>
            <person name="Smith T.F."/>
            <person name="Spieth J."/>
            <person name="Stage D.E."/>
            <person name="Stark A."/>
            <person name="Stephan W."/>
            <person name="Strausberg R.L."/>
            <person name="Strempel S."/>
            <person name="Sturgill D."/>
            <person name="Sutton G."/>
            <person name="Sutton G.G."/>
            <person name="Tao W."/>
            <person name="Teichmann S."/>
            <person name="Tobari Y.N."/>
            <person name="Tomimura Y."/>
            <person name="Tsolas J.M."/>
            <person name="Valente V.L."/>
            <person name="Venter E."/>
            <person name="Venter J.C."/>
            <person name="Vicario S."/>
            <person name="Vieira F.G."/>
            <person name="Vilella A.J."/>
            <person name="Villasante A."/>
            <person name="Walenz B."/>
            <person name="Wang J."/>
            <person name="Wasserman M."/>
            <person name="Watts T."/>
            <person name="Wilson D."/>
            <person name="Wilson R.K."/>
            <person name="Wing R.A."/>
            <person name="Wolfner M.F."/>
            <person name="Wong A."/>
            <person name="Wong G.K."/>
            <person name="Wu C.I."/>
            <person name="Wu G."/>
            <person name="Yamamoto D."/>
            <person name="Yang H.P."/>
            <person name="Yang S.P."/>
            <person name="Yorke J.A."/>
            <person name="Yoshida K."/>
            <person name="Zdobnov E."/>
            <person name="Zhang P."/>
            <person name="Zhang Y."/>
            <person name="Zimin A.V."/>
            <person name="Baldwin J."/>
            <person name="Abdouelleil A."/>
            <person name="Abdulkadir J."/>
            <person name="Abebe A."/>
            <person name="Abera B."/>
            <person name="Abreu J."/>
            <person name="Acer S.C."/>
            <person name="Aftuck L."/>
            <person name="Alexander A."/>
            <person name="An P."/>
            <person name="Anderson E."/>
            <person name="Anderson S."/>
            <person name="Arachi H."/>
            <person name="Azer M."/>
            <person name="Bachantsang P."/>
            <person name="Barry A."/>
            <person name="Bayul T."/>
            <person name="Berlin A."/>
            <person name="Bessette D."/>
            <person name="Bloom T."/>
            <person name="Blye J."/>
            <person name="Boguslavskiy L."/>
            <person name="Bonnet C."/>
            <person name="Boukhgalter B."/>
            <person name="Bourzgui I."/>
            <person name="Brown A."/>
            <person name="Cahill P."/>
            <person name="Channer S."/>
            <person name="Cheshatsang Y."/>
            <person name="Chuda L."/>
            <person name="Citroen M."/>
            <person name="Collymore A."/>
            <person name="Cooke P."/>
            <person name="Costello M."/>
            <person name="D'Aco K."/>
            <person name="Daza R."/>
            <person name="De Haan G."/>
            <person name="DeGray S."/>
            <person name="DeMaso C."/>
            <person name="Dhargay N."/>
            <person name="Dooley K."/>
            <person name="Dooley E."/>
            <person name="Doricent M."/>
            <person name="Dorje P."/>
            <person name="Dorjee K."/>
            <person name="Dupes A."/>
            <person name="Elong R."/>
            <person name="Falk J."/>
            <person name="Farina A."/>
            <person name="Faro S."/>
            <person name="Ferguson D."/>
            <person name="Fisher S."/>
            <person name="Foley C.D."/>
            <person name="Franke A."/>
            <person name="Friedrich D."/>
            <person name="Gadbois L."/>
            <person name="Gearin G."/>
            <person name="Gearin C.R."/>
            <person name="Giannoukos G."/>
            <person name="Goode T."/>
            <person name="Graham J."/>
            <person name="Grandbois E."/>
            <person name="Grewal S."/>
            <person name="Gyaltsen K."/>
            <person name="Hafez N."/>
            <person name="Hagos B."/>
            <person name="Hall J."/>
            <person name="Henson C."/>
            <person name="Hollinger A."/>
            <person name="Honan T."/>
            <person name="Huard M.D."/>
            <person name="Hughes L."/>
            <person name="Hurhula B."/>
            <person name="Husby M.E."/>
            <person name="Kamat A."/>
            <person name="Kanga B."/>
            <person name="Kashin S."/>
            <person name="Khazanovich D."/>
            <person name="Kisner P."/>
            <person name="Lance K."/>
            <person name="Lara M."/>
            <person name="Lee W."/>
            <person name="Lennon N."/>
            <person name="Letendre F."/>
            <person name="LeVine R."/>
            <person name="Lipovsky A."/>
            <person name="Liu X."/>
            <person name="Liu J."/>
            <person name="Liu S."/>
            <person name="Lokyitsang T."/>
            <person name="Lokyitsang Y."/>
            <person name="Lubonja R."/>
            <person name="Lui A."/>
            <person name="MacDonald P."/>
            <person name="Magnisalis V."/>
            <person name="Maru K."/>
            <person name="Matthews C."/>
            <person name="McCusker W."/>
            <person name="McDonough S."/>
            <person name="Mehta T."/>
            <person name="Meldrim J."/>
            <person name="Meneus L."/>
            <person name="Mihai O."/>
            <person name="Mihalev A."/>
            <person name="Mihova T."/>
            <person name="Mittelman R."/>
            <person name="Mlenga V."/>
            <person name="Montmayeur A."/>
            <person name="Mulrain L."/>
            <person name="Navidi A."/>
            <person name="Naylor J."/>
            <person name="Negash T."/>
            <person name="Nguyen T."/>
            <person name="Nguyen N."/>
            <person name="Nicol R."/>
            <person name="Norbu C."/>
            <person name="Norbu N."/>
            <person name="Novod N."/>
            <person name="O'Neill B."/>
            <person name="Osman S."/>
            <person name="Markiewicz E."/>
            <person name="Oyono O.L."/>
            <person name="Patti C."/>
            <person name="Phunkhang P."/>
            <person name="Pierre F."/>
            <person name="Priest M."/>
            <person name="Raghuraman S."/>
            <person name="Rege F."/>
            <person name="Reyes R."/>
            <person name="Rise C."/>
            <person name="Rogov P."/>
            <person name="Ross K."/>
            <person name="Ryan E."/>
            <person name="Settipalli S."/>
            <person name="Shea T."/>
            <person name="Sherpa N."/>
            <person name="Shi L."/>
            <person name="Shih D."/>
            <person name="Sparrow T."/>
            <person name="Spaulding J."/>
            <person name="Stalker J."/>
            <person name="Stange-Thomann N."/>
            <person name="Stavropoulos S."/>
            <person name="Stone C."/>
            <person name="Strader C."/>
            <person name="Tesfaye S."/>
            <person name="Thomson T."/>
            <person name="Thoulutsang Y."/>
            <person name="Thoulutsang D."/>
            <person name="Topham K."/>
            <person name="Topping I."/>
            <person name="Tsamla T."/>
            <person name="Vassiliev H."/>
            <person name="Vo A."/>
            <person name="Wangchuk T."/>
            <person name="Wangdi T."/>
            <person name="Weiand M."/>
            <person name="Wilkinson J."/>
            <person name="Wilson A."/>
            <person name="Yadav S."/>
            <person name="Young G."/>
            <person name="Yu Q."/>
            <person name="Zembek L."/>
            <person name="Zhong D."/>
            <person name="Zimmer A."/>
            <person name="Zwirko Z."/>
            <person name="Jaffe D.B."/>
            <person name="Alvarez P."/>
            <person name="Brockman W."/>
            <person name="Butler J."/>
            <person name="Chin C."/>
            <person name="Gnerre S."/>
            <person name="Grabherr M."/>
            <person name="Kleber M."/>
            <person name="Mauceli E."/>
            <person name="MacCallum I."/>
        </authorList>
    </citation>
    <scope>NUCLEOTIDE SEQUENCE [LARGE SCALE GENOMIC DNA]</scope>
    <source>
        <strain evidence="2">Tucson 15287-2541.00</strain>
    </source>
</reference>
<dbReference type="HOGENOM" id="CLU_080259_0_0_1"/>
<dbReference type="InParanoid" id="B4JG84"/>
<name>B4JG84_DROGR</name>